<comment type="subcellular location">
    <subcellularLocation>
        <location evidence="3">Mitochondrion matrix</location>
    </subcellularLocation>
</comment>
<evidence type="ECO:0000256" key="1">
    <source>
        <dbReference type="ARBA" id="ARBA00009054"/>
    </source>
</evidence>
<dbReference type="SUPFAM" id="SSF58014">
    <property type="entry name" value="Coiled-coil domain of nucleotide exchange factor GrpE"/>
    <property type="match status" value="1"/>
</dbReference>
<dbReference type="InterPro" id="IPR009012">
    <property type="entry name" value="GrpE_head"/>
</dbReference>
<protein>
    <recommendedName>
        <fullName evidence="3">GrpE protein homolog</fullName>
    </recommendedName>
</protein>
<dbReference type="GO" id="GO:0042803">
    <property type="term" value="F:protein homodimerization activity"/>
    <property type="evidence" value="ECO:0007669"/>
    <property type="project" value="InterPro"/>
</dbReference>
<dbReference type="GeneID" id="9948069"/>
<gene>
    <name evidence="5" type="ORF">LOAG_10620</name>
</gene>
<dbReference type="InterPro" id="IPR000740">
    <property type="entry name" value="GrpE"/>
</dbReference>
<dbReference type="GO" id="GO:0001405">
    <property type="term" value="C:PAM complex, Tim23 associated import motor"/>
    <property type="evidence" value="ECO:0007669"/>
    <property type="project" value="TreeGrafter"/>
</dbReference>
<keyword evidence="3" id="KW-0496">Mitochondrion</keyword>
<dbReference type="Pfam" id="PF01025">
    <property type="entry name" value="GrpE"/>
    <property type="match status" value="1"/>
</dbReference>
<accession>A0A1S0TR27</accession>
<evidence type="ECO:0000256" key="4">
    <source>
        <dbReference type="RuleBase" id="RU004478"/>
    </source>
</evidence>
<reference evidence="5" key="1">
    <citation type="submission" date="2012-04" db="EMBL/GenBank/DDBJ databases">
        <title>The Genome Sequence of Loa loa.</title>
        <authorList>
            <consortium name="The Broad Institute Genome Sequencing Platform"/>
            <consortium name="Broad Institute Genome Sequencing Center for Infectious Disease"/>
            <person name="Nutman T.B."/>
            <person name="Fink D.L."/>
            <person name="Russ C."/>
            <person name="Young S."/>
            <person name="Zeng Q."/>
            <person name="Gargeya S."/>
            <person name="Alvarado L."/>
            <person name="Berlin A."/>
            <person name="Chapman S.B."/>
            <person name="Chen Z."/>
            <person name="Freedman E."/>
            <person name="Gellesch M."/>
            <person name="Goldberg J."/>
            <person name="Griggs A."/>
            <person name="Gujja S."/>
            <person name="Heilman E.R."/>
            <person name="Heiman D."/>
            <person name="Howarth C."/>
            <person name="Mehta T."/>
            <person name="Neiman D."/>
            <person name="Pearson M."/>
            <person name="Roberts A."/>
            <person name="Saif S."/>
            <person name="Shea T."/>
            <person name="Shenoy N."/>
            <person name="Sisk P."/>
            <person name="Stolte C."/>
            <person name="Sykes S."/>
            <person name="White J."/>
            <person name="Yandava C."/>
            <person name="Haas B."/>
            <person name="Henn M.R."/>
            <person name="Nusbaum C."/>
            <person name="Birren B."/>
        </authorList>
    </citation>
    <scope>NUCLEOTIDE SEQUENCE [LARGE SCALE GENOMIC DNA]</scope>
</reference>
<dbReference type="GO" id="GO:0051087">
    <property type="term" value="F:protein-folding chaperone binding"/>
    <property type="evidence" value="ECO:0007669"/>
    <property type="project" value="InterPro"/>
</dbReference>
<dbReference type="FunCoup" id="A0A1S0TR27">
    <property type="interactions" value="2223"/>
</dbReference>
<dbReference type="KEGG" id="loa:LOAG_10620"/>
<dbReference type="SUPFAM" id="SSF51064">
    <property type="entry name" value="Head domain of nucleotide exchange factor GrpE"/>
    <property type="match status" value="1"/>
</dbReference>
<evidence type="ECO:0000313" key="5">
    <source>
        <dbReference type="EMBL" id="EFO17875.2"/>
    </source>
</evidence>
<evidence type="ECO:0000256" key="3">
    <source>
        <dbReference type="RuleBase" id="RU000640"/>
    </source>
</evidence>
<comment type="function">
    <text evidence="3">Essential component of the PAM complex, a complex required for the translocation of transit peptide-containing proteins from the inner membrane into the mitochondrial matrix in an ATP-dependent manner.</text>
</comment>
<dbReference type="GO" id="GO:0051082">
    <property type="term" value="F:unfolded protein binding"/>
    <property type="evidence" value="ECO:0007669"/>
    <property type="project" value="TreeGrafter"/>
</dbReference>
<dbReference type="PANTHER" id="PTHR21237:SF23">
    <property type="entry name" value="GRPE PROTEIN HOMOLOG, MITOCHONDRIAL"/>
    <property type="match status" value="1"/>
</dbReference>
<dbReference type="Gene3D" id="2.30.22.10">
    <property type="entry name" value="Head domain of nucleotide exchange factor GrpE"/>
    <property type="match status" value="1"/>
</dbReference>
<dbReference type="InParanoid" id="A0A1S0TR27"/>
<dbReference type="AlphaFoldDB" id="A0A1S0TR27"/>
<dbReference type="HAMAP" id="MF_01151">
    <property type="entry name" value="GrpE"/>
    <property type="match status" value="1"/>
</dbReference>
<dbReference type="PROSITE" id="PS01071">
    <property type="entry name" value="GRPE"/>
    <property type="match status" value="1"/>
</dbReference>
<proteinExistence type="inferred from homology"/>
<organism evidence="5">
    <name type="scientific">Loa loa</name>
    <name type="common">Eye worm</name>
    <name type="synonym">Filaria loa</name>
    <dbReference type="NCBI Taxonomy" id="7209"/>
    <lineage>
        <taxon>Eukaryota</taxon>
        <taxon>Metazoa</taxon>
        <taxon>Ecdysozoa</taxon>
        <taxon>Nematoda</taxon>
        <taxon>Chromadorea</taxon>
        <taxon>Rhabditida</taxon>
        <taxon>Spirurina</taxon>
        <taxon>Spiruromorpha</taxon>
        <taxon>Filarioidea</taxon>
        <taxon>Onchocercidae</taxon>
        <taxon>Loa</taxon>
    </lineage>
</organism>
<keyword evidence="2 3" id="KW-0143">Chaperone</keyword>
<dbReference type="GO" id="GO:0000774">
    <property type="term" value="F:adenyl-nucleotide exchange factor activity"/>
    <property type="evidence" value="ECO:0007669"/>
    <property type="project" value="InterPro"/>
</dbReference>
<evidence type="ECO:0000256" key="2">
    <source>
        <dbReference type="ARBA" id="ARBA00023186"/>
    </source>
</evidence>
<dbReference type="PRINTS" id="PR00773">
    <property type="entry name" value="GRPEPROTEIN"/>
</dbReference>
<dbReference type="OrthoDB" id="201635at2759"/>
<dbReference type="PANTHER" id="PTHR21237">
    <property type="entry name" value="GRPE PROTEIN"/>
    <property type="match status" value="1"/>
</dbReference>
<name>A0A1S0TR27_LOALO</name>
<dbReference type="RefSeq" id="XP_020301634.1">
    <property type="nucleotide sequence ID" value="XM_020448199.1"/>
</dbReference>
<dbReference type="InterPro" id="IPR013805">
    <property type="entry name" value="GrpE_CC"/>
</dbReference>
<dbReference type="CTD" id="9948069"/>
<dbReference type="Gene3D" id="3.90.20.20">
    <property type="match status" value="1"/>
</dbReference>
<dbReference type="EMBL" id="JH712078">
    <property type="protein sequence ID" value="EFO17875.2"/>
    <property type="molecule type" value="Genomic_DNA"/>
</dbReference>
<dbReference type="GO" id="GO:0030150">
    <property type="term" value="P:protein import into mitochondrial matrix"/>
    <property type="evidence" value="ECO:0007669"/>
    <property type="project" value="TreeGrafter"/>
</dbReference>
<dbReference type="CDD" id="cd00446">
    <property type="entry name" value="GrpE"/>
    <property type="match status" value="1"/>
</dbReference>
<dbReference type="OMA" id="PVGHIEV"/>
<comment type="similarity">
    <text evidence="1 4">Belongs to the GrpE family.</text>
</comment>
<sequence>MTPYMCITSIISTDKYTLIERRTCTWILSDVRPGTVMIKRTCLTLLSTIRAVRIEVRTITQSNKRLLLKDNFPISTTRFSFSAAVQKEGANEASNFSLKHANARLTSAEFLTKVKESIGTSETGEDFVIPRPAFDALAAEYDILLDEVASFKDKYTRALAEVENVRRQEAKVFAIQGFCKDLLEVADILDLAVDAVKKEELDNNISLKNLFEGLEMTRTVLQKTFDKHGLKQISPEGEKFDPGLHEAVFQIPKDKAKFESGCVAQVVKIGYALQNRPIRAAKVGVVQ</sequence>
<dbReference type="GO" id="GO:0006457">
    <property type="term" value="P:protein folding"/>
    <property type="evidence" value="ECO:0007669"/>
    <property type="project" value="InterPro"/>
</dbReference>